<dbReference type="EMBL" id="FOTB01000002">
    <property type="protein sequence ID" value="SFK66836.1"/>
    <property type="molecule type" value="Genomic_DNA"/>
</dbReference>
<dbReference type="OrthoDB" id="153193at2"/>
<evidence type="ECO:0000256" key="5">
    <source>
        <dbReference type="ARBA" id="ARBA00022840"/>
    </source>
</evidence>
<evidence type="ECO:0000259" key="8">
    <source>
        <dbReference type="Pfam" id="PF17042"/>
    </source>
</evidence>
<dbReference type="Proteomes" id="UP000034029">
    <property type="component" value="Chromosome"/>
</dbReference>
<name>A0A0F7HN59_9STAP</name>
<feature type="domain" description="Four-carbon acid sugar kinase nucleotide binding" evidence="8">
    <location>
        <begin position="287"/>
        <end position="449"/>
    </location>
</feature>
<evidence type="ECO:0000256" key="1">
    <source>
        <dbReference type="ARBA" id="ARBA00005715"/>
    </source>
</evidence>
<dbReference type="Pfam" id="PF17042">
    <property type="entry name" value="NBD_C"/>
    <property type="match status" value="1"/>
</dbReference>
<organism evidence="10 12">
    <name type="scientific">Salinicoccus halodurans</name>
    <dbReference type="NCBI Taxonomy" id="407035"/>
    <lineage>
        <taxon>Bacteria</taxon>
        <taxon>Bacillati</taxon>
        <taxon>Bacillota</taxon>
        <taxon>Bacilli</taxon>
        <taxon>Bacillales</taxon>
        <taxon>Staphylococcaceae</taxon>
        <taxon>Salinicoccus</taxon>
    </lineage>
</organism>
<accession>A0A0F7HN59</accession>
<evidence type="ECO:0000256" key="4">
    <source>
        <dbReference type="ARBA" id="ARBA00022777"/>
    </source>
</evidence>
<keyword evidence="4" id="KW-0418">Kinase</keyword>
<evidence type="ECO:0000259" key="7">
    <source>
        <dbReference type="Pfam" id="PF07005"/>
    </source>
</evidence>
<reference evidence="10 12" key="3">
    <citation type="submission" date="2016-10" db="EMBL/GenBank/DDBJ databases">
        <authorList>
            <person name="Varghese N."/>
            <person name="Submissions S."/>
        </authorList>
    </citation>
    <scope>NUCLEOTIDE SEQUENCE [LARGE SCALE GENOMIC DNA]</scope>
    <source>
        <strain evidence="10 12">CGMCC 1.6501</strain>
    </source>
</reference>
<comment type="similarity">
    <text evidence="1">Belongs to the four-carbon acid sugar kinase family.</text>
</comment>
<dbReference type="RefSeq" id="WP_046791195.1">
    <property type="nucleotide sequence ID" value="NZ_CP011366.1"/>
</dbReference>
<evidence type="ECO:0000313" key="11">
    <source>
        <dbReference type="Proteomes" id="UP000034029"/>
    </source>
</evidence>
<evidence type="ECO:0000313" key="9">
    <source>
        <dbReference type="EMBL" id="AKG75018.1"/>
    </source>
</evidence>
<dbReference type="GO" id="GO:0005524">
    <property type="term" value="F:ATP binding"/>
    <property type="evidence" value="ECO:0007669"/>
    <property type="project" value="UniProtKB-KW"/>
</dbReference>
<dbReference type="Pfam" id="PF07005">
    <property type="entry name" value="SBD_N"/>
    <property type="match status" value="1"/>
</dbReference>
<evidence type="ECO:0000256" key="2">
    <source>
        <dbReference type="ARBA" id="ARBA00022679"/>
    </source>
</evidence>
<dbReference type="SUPFAM" id="SSF142764">
    <property type="entry name" value="YgbK-like"/>
    <property type="match status" value="1"/>
</dbReference>
<dbReference type="Gene3D" id="3.40.50.10840">
    <property type="entry name" value="Putative sugar-binding, N-terminal domain"/>
    <property type="match status" value="1"/>
</dbReference>
<keyword evidence="3" id="KW-0547">Nucleotide-binding</keyword>
<dbReference type="Gene3D" id="3.40.980.20">
    <property type="entry name" value="Four-carbon acid sugar kinase, nucleotide binding domain"/>
    <property type="match status" value="1"/>
</dbReference>
<dbReference type="GO" id="GO:0016301">
    <property type="term" value="F:kinase activity"/>
    <property type="evidence" value="ECO:0007669"/>
    <property type="project" value="UniProtKB-KW"/>
</dbReference>
<sequence length="462" mass="52244">MNKELLENVMDCGNIRDFETFDYKVIVLDDDPTGTQTVKDLNVYTSWKEEYVRDGFQSDNNMFYIMTNSRAFSEAKTVEVHKKITEVIDKVSKELDQPYLIISRGDSTLRGHSYLEPKVLNEESEGGFDAVFYIPSFFEGGRYTHEGIHYLKEGDKFIPVSESEFANDSTFGFKSKTMADYIVEKSNGEVDKGDVKHIDLDMLRGCDDAQLLEFFDSLSGFDQVVVDSVHDNDLAFFTSVLMDYLNREDRKFIFRTAASFVKSICATPGEILGTDEMVQKDEKQGGIVVVGSHVDKTTQQLNYLMENSDIEEFEFDVEEVKDAEGLEIYVSKLKHQIEGYIGNGRNVVVYTSRKLIKTENKEESLKISKRISESLVEIVSTLEIKPKFIIAKGGITSSDVATIGLGIKKARILGQAEKGIPVWKTSDEAKYPNMPYIVFPGNVGDQETLHAVYSKLNRGERP</sequence>
<dbReference type="EMBL" id="CP011366">
    <property type="protein sequence ID" value="AKG75018.1"/>
    <property type="molecule type" value="Genomic_DNA"/>
</dbReference>
<keyword evidence="5" id="KW-0067">ATP-binding</keyword>
<dbReference type="InterPro" id="IPR042213">
    <property type="entry name" value="NBD_C_sf"/>
</dbReference>
<reference evidence="9 11" key="1">
    <citation type="journal article" date="2015" name="Int. J. Syst. Evol. Microbiol.">
        <title>Complete genome sequence of Salinicoccus halodurans H3B36, isolated from the Qaidam Basin in China.</title>
        <authorList>
            <person name="Jiang K."/>
            <person name="Xue Y."/>
            <person name="Ma Y."/>
        </authorList>
    </citation>
    <scope>NUCLEOTIDE SEQUENCE [LARGE SCALE GENOMIC DNA]</scope>
    <source>
        <strain evidence="9 11">H3B36</strain>
    </source>
</reference>
<evidence type="ECO:0000256" key="6">
    <source>
        <dbReference type="ARBA" id="ARBA00023277"/>
    </source>
</evidence>
<keyword evidence="11" id="KW-1185">Reference proteome</keyword>
<dbReference type="Proteomes" id="UP000183090">
    <property type="component" value="Unassembled WGS sequence"/>
</dbReference>
<evidence type="ECO:0000256" key="3">
    <source>
        <dbReference type="ARBA" id="ARBA00022741"/>
    </source>
</evidence>
<dbReference type="InterPro" id="IPR010737">
    <property type="entry name" value="4-carb_acid_sugar_kinase_N"/>
</dbReference>
<reference evidence="11" key="2">
    <citation type="submission" date="2015-04" db="EMBL/GenBank/DDBJ databases">
        <title>Complete genome sequence of Salinicoccus halodurans strain H3B36, isolated from the Qaidam basin of China.</title>
        <authorList>
            <person name="Ma Y."/>
            <person name="Jiang K."/>
            <person name="Xue Y."/>
        </authorList>
    </citation>
    <scope>NUCLEOTIDE SEQUENCE [LARGE SCALE GENOMIC DNA]</scope>
    <source>
        <strain evidence="11">H3B36</strain>
    </source>
</reference>
<feature type="domain" description="Four-carbon acid sugar kinase N-terminal" evidence="7">
    <location>
        <begin position="26"/>
        <end position="263"/>
    </location>
</feature>
<dbReference type="KEGG" id="shv:AAT16_12985"/>
<evidence type="ECO:0000313" key="10">
    <source>
        <dbReference type="EMBL" id="SFK66836.1"/>
    </source>
</evidence>
<dbReference type="AlphaFoldDB" id="A0A0F7HN59"/>
<dbReference type="InterPro" id="IPR031475">
    <property type="entry name" value="NBD_C"/>
</dbReference>
<dbReference type="InterPro" id="IPR037051">
    <property type="entry name" value="4-carb_acid_sugar_kinase_N_sf"/>
</dbReference>
<proteinExistence type="inferred from homology"/>
<keyword evidence="2" id="KW-0808">Transferase</keyword>
<keyword evidence="6" id="KW-0119">Carbohydrate metabolism</keyword>
<protein>
    <submittedName>
        <fullName evidence="10">Uncharacterized conserved protein YgbK, DUF1537 family</fullName>
    </submittedName>
</protein>
<gene>
    <name evidence="9" type="ORF">AAT16_12985</name>
    <name evidence="10" type="ORF">SAMN05216235_1032</name>
</gene>
<evidence type="ECO:0000313" key="12">
    <source>
        <dbReference type="Proteomes" id="UP000183090"/>
    </source>
</evidence>